<feature type="transmembrane region" description="Helical" evidence="1">
    <location>
        <begin position="12"/>
        <end position="37"/>
    </location>
</feature>
<feature type="transmembrane region" description="Helical" evidence="1">
    <location>
        <begin position="78"/>
        <end position="99"/>
    </location>
</feature>
<feature type="non-terminal residue" evidence="2">
    <location>
        <position position="1"/>
    </location>
</feature>
<keyword evidence="1" id="KW-1133">Transmembrane helix</keyword>
<proteinExistence type="predicted"/>
<protein>
    <submittedName>
        <fullName evidence="2">Uncharacterized protein</fullName>
    </submittedName>
</protein>
<keyword evidence="1" id="KW-0812">Transmembrane</keyword>
<dbReference type="Proteomes" id="UP000574390">
    <property type="component" value="Unassembled WGS sequence"/>
</dbReference>
<comment type="caution">
    <text evidence="2">The sequence shown here is derived from an EMBL/GenBank/DDBJ whole genome shotgun (WGS) entry which is preliminary data.</text>
</comment>
<feature type="transmembrane region" description="Helical" evidence="1">
    <location>
        <begin position="179"/>
        <end position="197"/>
    </location>
</feature>
<organism evidence="2 3">
    <name type="scientific">Perkinsus olseni</name>
    <name type="common">Perkinsus atlanticus</name>
    <dbReference type="NCBI Taxonomy" id="32597"/>
    <lineage>
        <taxon>Eukaryota</taxon>
        <taxon>Sar</taxon>
        <taxon>Alveolata</taxon>
        <taxon>Perkinsozoa</taxon>
        <taxon>Perkinsea</taxon>
        <taxon>Perkinsida</taxon>
        <taxon>Perkinsidae</taxon>
        <taxon>Perkinsus</taxon>
    </lineage>
</organism>
<reference evidence="2 3" key="1">
    <citation type="submission" date="2020-04" db="EMBL/GenBank/DDBJ databases">
        <title>Perkinsus olseni comparative genomics.</title>
        <authorList>
            <person name="Bogema D.R."/>
        </authorList>
    </citation>
    <scope>NUCLEOTIDE SEQUENCE [LARGE SCALE GENOMIC DNA]</scope>
    <source>
        <strain evidence="2">ATCC PRA-205</strain>
    </source>
</reference>
<evidence type="ECO:0000256" key="1">
    <source>
        <dbReference type="SAM" id="Phobius"/>
    </source>
</evidence>
<accession>A0A7J6TFV4</accession>
<evidence type="ECO:0000313" key="2">
    <source>
        <dbReference type="EMBL" id="KAF4744139.1"/>
    </source>
</evidence>
<keyword evidence="1" id="KW-0472">Membrane</keyword>
<name>A0A7J6TFV4_PEROL</name>
<feature type="transmembrane region" description="Helical" evidence="1">
    <location>
        <begin position="155"/>
        <end position="173"/>
    </location>
</feature>
<dbReference type="AlphaFoldDB" id="A0A7J6TFV4"/>
<gene>
    <name evidence="2" type="ORF">FOZ62_009574</name>
</gene>
<dbReference type="EMBL" id="JABANM010007507">
    <property type="protein sequence ID" value="KAF4744139.1"/>
    <property type="molecule type" value="Genomic_DNA"/>
</dbReference>
<sequence>MSASGEYSLSNAWAVAPWVSRTVAVVHLIGMSIAWLMAEVVHYRSTPEYGASTLVIYCVYSWHHGCHGRQEEASMGSWRCLALTLACLMAINGIFIGVMEAACLSSGISFDPYFGCNQYLWGMWPFAMFIVTRQCMDHPRGRVDFWGAWQISNKWYPVFLLVFLSAAQMRILWDCLSGVLLALIWSLVSMLASTRVCGGTCRYLMLRCCPS</sequence>
<evidence type="ECO:0000313" key="3">
    <source>
        <dbReference type="Proteomes" id="UP000574390"/>
    </source>
</evidence>
<feature type="transmembrane region" description="Helical" evidence="1">
    <location>
        <begin position="119"/>
        <end position="135"/>
    </location>
</feature>